<dbReference type="KEGG" id="led:BBK82_04530"/>
<keyword evidence="2" id="KW-1185">Reference proteome</keyword>
<dbReference type="AlphaFoldDB" id="A0A1B2HCJ7"/>
<name>A0A1B2HCJ7_9PSEU</name>
<evidence type="ECO:0000313" key="2">
    <source>
        <dbReference type="Proteomes" id="UP000093053"/>
    </source>
</evidence>
<dbReference type="OrthoDB" id="1551126at2"/>
<dbReference type="RefSeq" id="WP_065913866.1">
    <property type="nucleotide sequence ID" value="NZ_CP016793.1"/>
</dbReference>
<organism evidence="1 2">
    <name type="scientific">Lentzea guizhouensis</name>
    <dbReference type="NCBI Taxonomy" id="1586287"/>
    <lineage>
        <taxon>Bacteria</taxon>
        <taxon>Bacillati</taxon>
        <taxon>Actinomycetota</taxon>
        <taxon>Actinomycetes</taxon>
        <taxon>Pseudonocardiales</taxon>
        <taxon>Pseudonocardiaceae</taxon>
        <taxon>Lentzea</taxon>
    </lineage>
</organism>
<dbReference type="STRING" id="1586287.BBK82_04530"/>
<accession>A0A1B2HCJ7</accession>
<dbReference type="Proteomes" id="UP000093053">
    <property type="component" value="Chromosome"/>
</dbReference>
<reference evidence="1 2" key="1">
    <citation type="submission" date="2016-07" db="EMBL/GenBank/DDBJ databases">
        <title>Complete genome sequence of the Lentzea guizhouensis DHS C013.</title>
        <authorList>
            <person name="Cao C."/>
        </authorList>
    </citation>
    <scope>NUCLEOTIDE SEQUENCE [LARGE SCALE GENOMIC DNA]</scope>
    <source>
        <strain evidence="1 2">DHS C013</strain>
    </source>
</reference>
<evidence type="ECO:0000313" key="1">
    <source>
        <dbReference type="EMBL" id="ANZ35454.1"/>
    </source>
</evidence>
<gene>
    <name evidence="1" type="ORF">BBK82_04530</name>
</gene>
<protein>
    <submittedName>
        <fullName evidence="1">Uncharacterized protein</fullName>
    </submittedName>
</protein>
<proteinExistence type="predicted"/>
<sequence length="642" mass="69518">MPITFDTTGFQQLDQHTWLHGGGDRLALTVYDGPADLPVGLDDLPGLRRELAVRYAPTGCLVEAQVVQLGDVPALLQIAKMPLGNRPGQAFGLSLTVQGVNAHAVLSLVAEERGTTGMREGVLAAEIGFQRWVLPHPYAPQLQSKLPFHAGDDPRFDSRFPDHPLSRVRRLVHQLVGTARVDPAFVAPPQPELPPEVDAMFHSQLTTAECGFPVNGHIALQVGERTTYWKLLDEAVPHRLGRGTLGRSPHGDARFREVLMVDERTGTALMMDRFMTDGASLGVQTTLQPVSRDEAYAAVTPEALAEAYRGLGRLADMANGRNEYLTIEPITHQAGRSEPFAMLGVQHHEGEDIVLVSCSPAPSQNTPFKGSPGINAVITPETLRGIGELAMQAMLEWGPHPLDMAVTFHRYDGTTEAQATPESVTDEVRAQFSGQLAKAVPGMVIGGHVAVQQGEQRTYWRLPDEELSGRLGLGVLTRDHSPGHRFRDVVLLDRQSGELLVPNRYGDTTTGTKSVLTQVSAEEAMAAATPEACEEAFERLGRCVYSAAKRGEFLFVELVENELKQDPHVLLAVLGFFDDEPVAVASASPAPSANTRFNGLPTLEGPATPQTVAGLGALALQAITDWGVHPLHVVPTYHRPTR</sequence>
<dbReference type="EMBL" id="CP016793">
    <property type="protein sequence ID" value="ANZ35454.1"/>
    <property type="molecule type" value="Genomic_DNA"/>
</dbReference>